<dbReference type="KEGG" id="sinb:SIDU_02485"/>
<reference evidence="11 12" key="1">
    <citation type="journal article" date="2012" name="J. Bacteriol.">
        <title>Genome sequence of Sphingobium indicum B90A, a hexachlorocyclohexane-degrading bacterium.</title>
        <authorList>
            <person name="Anand S."/>
            <person name="Sangwan N."/>
            <person name="Lata P."/>
            <person name="Kaur J."/>
            <person name="Dua A."/>
            <person name="Singh A.K."/>
            <person name="Verma M."/>
            <person name="Kaur J."/>
            <person name="Khurana J.P."/>
            <person name="Khurana P."/>
            <person name="Mathur S."/>
            <person name="Lal R."/>
        </authorList>
    </citation>
    <scope>NUCLEOTIDE SEQUENCE [LARGE SCALE GENOMIC DNA]</scope>
    <source>
        <strain evidence="12">DSM 16412 / CCM 7286 / MTCC 6364 / B90A</strain>
    </source>
</reference>
<evidence type="ECO:0000256" key="8">
    <source>
        <dbReference type="SAM" id="Coils"/>
    </source>
</evidence>
<evidence type="ECO:0008006" key="13">
    <source>
        <dbReference type="Google" id="ProtNLM"/>
    </source>
</evidence>
<dbReference type="GO" id="GO:0009279">
    <property type="term" value="C:cell outer membrane"/>
    <property type="evidence" value="ECO:0007669"/>
    <property type="project" value="UniProtKB-SubCell"/>
</dbReference>
<feature type="region of interest" description="Disordered" evidence="9">
    <location>
        <begin position="47"/>
        <end position="71"/>
    </location>
</feature>
<evidence type="ECO:0000256" key="9">
    <source>
        <dbReference type="SAM" id="MobiDB-lite"/>
    </source>
</evidence>
<keyword evidence="4" id="KW-1134">Transmembrane beta strand</keyword>
<dbReference type="InterPro" id="IPR003423">
    <property type="entry name" value="OMP_efflux"/>
</dbReference>
<keyword evidence="8" id="KW-0175">Coiled coil</keyword>
<evidence type="ECO:0000256" key="6">
    <source>
        <dbReference type="ARBA" id="ARBA00023136"/>
    </source>
</evidence>
<feature type="region of interest" description="Disordered" evidence="9">
    <location>
        <begin position="471"/>
        <end position="493"/>
    </location>
</feature>
<feature type="chain" id="PRO_5009860005" description="Type I secretion protein TolC" evidence="10">
    <location>
        <begin position="30"/>
        <end position="493"/>
    </location>
</feature>
<dbReference type="SUPFAM" id="SSF56954">
    <property type="entry name" value="Outer membrane efflux proteins (OEP)"/>
    <property type="match status" value="1"/>
</dbReference>
<dbReference type="Pfam" id="PF02321">
    <property type="entry name" value="OEP"/>
    <property type="match status" value="2"/>
</dbReference>
<dbReference type="AlphaFoldDB" id="A0A1L5BKT2"/>
<proteinExistence type="inferred from homology"/>
<keyword evidence="5" id="KW-0812">Transmembrane</keyword>
<evidence type="ECO:0000256" key="10">
    <source>
        <dbReference type="SAM" id="SignalP"/>
    </source>
</evidence>
<keyword evidence="10" id="KW-0732">Signal</keyword>
<name>A0A1L5BKT2_SPHIB</name>
<dbReference type="PANTHER" id="PTHR30026:SF22">
    <property type="entry name" value="OUTER MEMBRANE EFFLUX PROTEIN"/>
    <property type="match status" value="1"/>
</dbReference>
<dbReference type="EMBL" id="CP013070">
    <property type="protein sequence ID" value="APL93478.1"/>
    <property type="molecule type" value="Genomic_DNA"/>
</dbReference>
<dbReference type="Gene3D" id="1.20.1600.10">
    <property type="entry name" value="Outer membrane efflux proteins (OEP)"/>
    <property type="match status" value="1"/>
</dbReference>
<protein>
    <recommendedName>
        <fullName evidence="13">Type I secretion protein TolC</fullName>
    </recommendedName>
</protein>
<feature type="signal peptide" evidence="10">
    <location>
        <begin position="1"/>
        <end position="29"/>
    </location>
</feature>
<keyword evidence="3" id="KW-0813">Transport</keyword>
<evidence type="ECO:0000256" key="7">
    <source>
        <dbReference type="ARBA" id="ARBA00023237"/>
    </source>
</evidence>
<evidence type="ECO:0000256" key="3">
    <source>
        <dbReference type="ARBA" id="ARBA00022448"/>
    </source>
</evidence>
<dbReference type="RefSeq" id="WP_007684156.1">
    <property type="nucleotide sequence ID" value="NZ_CP013070.1"/>
</dbReference>
<gene>
    <name evidence="11" type="ORF">SIDU_02485</name>
</gene>
<evidence type="ECO:0000256" key="4">
    <source>
        <dbReference type="ARBA" id="ARBA00022452"/>
    </source>
</evidence>
<keyword evidence="6" id="KW-0472">Membrane</keyword>
<feature type="coiled-coil region" evidence="8">
    <location>
        <begin position="185"/>
        <end position="212"/>
    </location>
</feature>
<dbReference type="InterPro" id="IPR051906">
    <property type="entry name" value="TolC-like"/>
</dbReference>
<sequence length="493" mass="52080">MTAKVRLSGRTAFILLLSMSSALGGAAHAETLQGALAKAYRSNPTLTGARAGQRATDENVPIQKAAGRPALDGTGSYSESILKPTISFTSPQRTLNANAQLSVPLYAGGSVRNAVRAAKTRVAAGQADLRGTEASVFSQVVAAYMDVIRNSAVVALNQANVRALEVNLQATGDRFEVGDVTRTDVAQSESRLALARSDLQNAEANLITARENYIALVGEAPDNLEPPPPLPGLPATPESAVQVALKDNPDILAAQKLREAQQFDVRAAKGTVLPTVSAFTQAGYTNYLDTLMGAGGSGSATGSQINKQASAGVQLNIPFYQGGRPAAQVRRNQALESQALEREIEVERGVIAQTRSAYASWQASLESIQSNQKAVEAANLSLEGVRAENSVGSRTILDILNAEQEAVNAKVQLVTARRNAYVAGFSLLAAMGHAEADDLNLEAGTLYDPMVNYDRVKGKWFDWDFDPAPKVQSTRTVDSPAQNANVDPGLAQP</sequence>
<evidence type="ECO:0000256" key="1">
    <source>
        <dbReference type="ARBA" id="ARBA00004442"/>
    </source>
</evidence>
<evidence type="ECO:0000313" key="12">
    <source>
        <dbReference type="Proteomes" id="UP000004550"/>
    </source>
</evidence>
<dbReference type="Proteomes" id="UP000004550">
    <property type="component" value="Chromosome"/>
</dbReference>
<evidence type="ECO:0000256" key="5">
    <source>
        <dbReference type="ARBA" id="ARBA00022692"/>
    </source>
</evidence>
<dbReference type="GO" id="GO:0015288">
    <property type="term" value="F:porin activity"/>
    <property type="evidence" value="ECO:0007669"/>
    <property type="project" value="TreeGrafter"/>
</dbReference>
<organism evidence="11 12">
    <name type="scientific">Sphingobium indicum (strain DSM 16412 / CCM 7286 / MTCC 6364 / B90A)</name>
    <dbReference type="NCBI Taxonomy" id="861109"/>
    <lineage>
        <taxon>Bacteria</taxon>
        <taxon>Pseudomonadati</taxon>
        <taxon>Pseudomonadota</taxon>
        <taxon>Alphaproteobacteria</taxon>
        <taxon>Sphingomonadales</taxon>
        <taxon>Sphingomonadaceae</taxon>
        <taxon>Sphingobium</taxon>
    </lineage>
</organism>
<evidence type="ECO:0000313" key="11">
    <source>
        <dbReference type="EMBL" id="APL93478.1"/>
    </source>
</evidence>
<dbReference type="PANTHER" id="PTHR30026">
    <property type="entry name" value="OUTER MEMBRANE PROTEIN TOLC"/>
    <property type="match status" value="1"/>
</dbReference>
<dbReference type="GO" id="GO:1990281">
    <property type="term" value="C:efflux pump complex"/>
    <property type="evidence" value="ECO:0007669"/>
    <property type="project" value="TreeGrafter"/>
</dbReference>
<feature type="compositionally biased region" description="Polar residues" evidence="9">
    <location>
        <begin position="471"/>
        <end position="485"/>
    </location>
</feature>
<accession>A0A1L5BKT2</accession>
<evidence type="ECO:0000256" key="2">
    <source>
        <dbReference type="ARBA" id="ARBA00007613"/>
    </source>
</evidence>
<dbReference type="InterPro" id="IPR010130">
    <property type="entry name" value="T1SS_OMP_TolC"/>
</dbReference>
<dbReference type="NCBIfam" id="TIGR01844">
    <property type="entry name" value="type_I_sec_TolC"/>
    <property type="match status" value="1"/>
</dbReference>
<comment type="similarity">
    <text evidence="2">Belongs to the outer membrane factor (OMF) (TC 1.B.17) family.</text>
</comment>
<dbReference type="GO" id="GO:0015562">
    <property type="term" value="F:efflux transmembrane transporter activity"/>
    <property type="evidence" value="ECO:0007669"/>
    <property type="project" value="InterPro"/>
</dbReference>
<comment type="subcellular location">
    <subcellularLocation>
        <location evidence="1">Cell outer membrane</location>
    </subcellularLocation>
</comment>
<keyword evidence="7" id="KW-0998">Cell outer membrane</keyword>